<evidence type="ECO:0000256" key="2">
    <source>
        <dbReference type="SAM" id="Phobius"/>
    </source>
</evidence>
<name>A0A9C6WSU0_FRAOC</name>
<dbReference type="KEGG" id="foc:127748911"/>
<feature type="signal peptide" evidence="3">
    <location>
        <begin position="1"/>
        <end position="24"/>
    </location>
</feature>
<feature type="transmembrane region" description="Helical" evidence="2">
    <location>
        <begin position="1136"/>
        <end position="1154"/>
    </location>
</feature>
<dbReference type="GeneID" id="127748911"/>
<dbReference type="InterPro" id="IPR002656">
    <property type="entry name" value="Acyl_transf_3_dom"/>
</dbReference>
<keyword evidence="2" id="KW-1133">Transmembrane helix</keyword>
<keyword evidence="2" id="KW-0812">Transmembrane</keyword>
<feature type="transmembrane region" description="Helical" evidence="2">
    <location>
        <begin position="1573"/>
        <end position="1594"/>
    </location>
</feature>
<dbReference type="RefSeq" id="XP_052120481.1">
    <property type="nucleotide sequence ID" value="XM_052264521.1"/>
</dbReference>
<feature type="region of interest" description="Disordered" evidence="1">
    <location>
        <begin position="51"/>
        <end position="102"/>
    </location>
</feature>
<feature type="region of interest" description="Disordered" evidence="1">
    <location>
        <begin position="484"/>
        <end position="651"/>
    </location>
</feature>
<keyword evidence="2" id="KW-0472">Membrane</keyword>
<evidence type="ECO:0000313" key="6">
    <source>
        <dbReference type="RefSeq" id="XP_052120481.1"/>
    </source>
</evidence>
<feature type="transmembrane region" description="Helical" evidence="2">
    <location>
        <begin position="1502"/>
        <end position="1525"/>
    </location>
</feature>
<feature type="transmembrane region" description="Helical" evidence="2">
    <location>
        <begin position="1174"/>
        <end position="1194"/>
    </location>
</feature>
<feature type="region of interest" description="Disordered" evidence="1">
    <location>
        <begin position="114"/>
        <end position="460"/>
    </location>
</feature>
<evidence type="ECO:0000259" key="4">
    <source>
        <dbReference type="SMART" id="SM00703"/>
    </source>
</evidence>
<dbReference type="InterPro" id="IPR006621">
    <property type="entry name" value="Nose-resist-to-fluoxetine_N"/>
</dbReference>
<dbReference type="GO" id="GO:0016747">
    <property type="term" value="F:acyltransferase activity, transferring groups other than amino-acyl groups"/>
    <property type="evidence" value="ECO:0007669"/>
    <property type="project" value="InterPro"/>
</dbReference>
<evidence type="ECO:0000256" key="1">
    <source>
        <dbReference type="SAM" id="MobiDB-lite"/>
    </source>
</evidence>
<feature type="compositionally biased region" description="Basic and acidic residues" evidence="1">
    <location>
        <begin position="620"/>
        <end position="633"/>
    </location>
</feature>
<evidence type="ECO:0000313" key="5">
    <source>
        <dbReference type="Proteomes" id="UP000504606"/>
    </source>
</evidence>
<keyword evidence="3" id="KW-0732">Signal</keyword>
<protein>
    <submittedName>
        <fullName evidence="6">Uncharacterized protein LOC127748911</fullName>
    </submittedName>
</protein>
<dbReference type="Pfam" id="PF20146">
    <property type="entry name" value="NRF"/>
    <property type="match status" value="2"/>
</dbReference>
<dbReference type="Pfam" id="PF01757">
    <property type="entry name" value="Acyl_transf_3"/>
    <property type="match status" value="2"/>
</dbReference>
<feature type="transmembrane region" description="Helical" evidence="2">
    <location>
        <begin position="1614"/>
        <end position="1636"/>
    </location>
</feature>
<feature type="transmembrane region" description="Helical" evidence="2">
    <location>
        <begin position="1657"/>
        <end position="1678"/>
    </location>
</feature>
<sequence>MAVRGVAALLAVLLLCLTATESEAKASTAPSSSTSSSALCSKFPSYCDQADAAGQDDKKGKNPHQRFAETKWRKPKGDAEIRGHLAPKRPLKTPAENDIDESAALRAATIREAEERMRQSEVGRARGSGGDAAGGAAGLTQTSTSAFDKRRTVEDARRKAHLIQEARRKRRQRLEEEEEEEDDEDEMVVEVEEDEEEDDESDEDDEVVEVEDDDSDEDEDVDSEELVSDEEEEEEEEYVEEGKDKEEEEEEEEEEHEEESHEEIELYDDEPEDEEEKRALKKLRESVQRRRKWKEEEARMKQREEERKKLEEEKKKKDDDVRRRRIEEIRKKKRQEEEERRKEEEEEERRKEEEEEKRRKQEEEEEERRKKEREERLRKLREEREKEERRRLEEKREMEEKRRREEEERKRKEEEEERERLEEEKRRIEKDEEEKRQKLQEEERQREEELKRKEEEKKELQRLHAEERKKREEEIILREEQEKKLAEERRKREEEERKRREAEERERKLKLELERERKKMAEEQERERKRREEEERERKRREEEERERKKRDEEERKLKLAEEESRKRKQEEDAKRKREIEEKRLKKQEEEDRKTKAAAEEERQQKLADEKRPKQQVSKTKGEKGNEKKDKKQSLNAESEGDNEFDQTSWMSGFPEFFAPTADDDVKNDECKKHSRIFVQHLAKYKPWALSMYDATAKLPSGVLSGNGIQLGDFDECLGVDVRLRQRSAPTSPAKEDAEAEDVAVVARAMSWFADLVRPVLEPVLGAREDPGLVHIRGRYCLAGMDLELRRHDPGVRVALDRALAHSFIKGSLNDSAHFVPRFRTLGWGVCVPEACAARDVEVALRGAVARFQRSGAWGAGLVRARLAVPAAACRVAPRAPPLQRLPPSFLLATGAAALLLLVTLVATVKDSGHEPDELSGLSGVFSCFSLRRNWSTLTAPEDPGADDIRCIHGVRGALDWAGRVATRVVRLTPTLGIVTVAYAYVLEHIGTGPLWGQLVEENARICREHMWRNLLYVHNLWPFEQMCAPHTHQLALDMQLSLLVPPLVWLLVKAWPLATPMVVALVGASTWLRQQAAVQHNVSLLIYNGAKPSDLYRAADASYVQAGHRASAYVIGVALGYLLHRVPRKLHIPKVVLLAGWAVSAALAGWALFSQRNVARLDYRFNVDEAARFNALAPLAWAAAVSWLIFACYTNNGGLLDRVLCARPLVLLSRISYAFYLTQFLVFFYNAGSVRSQREFSVLAALDLWELLIVLALSTLITLLVELPMQSMRSAFASGKRRQSLRWDPPSSPSPHGVERVGADVLARLDLFRELWTHAPSAECKSGLQDFLEARERLLLWALKMQESSVILPDALLSGNMFSLGNFDACAALPASMFCLPDVVVRPVSKTGVREHPGDEISPYEPPHGQNATLWDWFKISGNRRRYRRDLMQWAVCLPAACHRDAGPGRLGDALAASIDGLAKKLGVELLLRLNPNDCTDFTARGSIFEEFFRRLQERPLFLYGSVFILSFPLAVLVASVRAACRGPDAHSQTTLDKPSLTSPTYKLDCFAIQANWCRLRRKQQSQIHSIQGLRTITMFMIIFGHRAMYLFGGPLSNPEYVENSFTRALKMSIINGTVIVSTFFVISGFLEARLSMIHIGKLRRYNLMVVMQHYVIRYLRLLPALAVVLAVEVLWVEFMGDGPMWDQVVGQASRDCKANWWAHLLFVNNYVSPDSRCMIQTWFASAVLQLYVATPRDVFLR</sequence>
<accession>A0A9C6WSU0</accession>
<feature type="domain" description="Nose resistant-to-fluoxetine protein N-terminal" evidence="4">
    <location>
        <begin position="668"/>
        <end position="876"/>
    </location>
</feature>
<feature type="chain" id="PRO_5038371795" evidence="3">
    <location>
        <begin position="25"/>
        <end position="1743"/>
    </location>
</feature>
<dbReference type="OrthoDB" id="8196286at2759"/>
<feature type="compositionally biased region" description="Basic and acidic residues" evidence="1">
    <location>
        <begin position="484"/>
        <end position="613"/>
    </location>
</feature>
<feature type="compositionally biased region" description="Basic and acidic residues" evidence="1">
    <location>
        <begin position="114"/>
        <end position="124"/>
    </location>
</feature>
<feature type="transmembrane region" description="Helical" evidence="2">
    <location>
        <begin position="1206"/>
        <end position="1229"/>
    </location>
</feature>
<feature type="compositionally biased region" description="Gly residues" evidence="1">
    <location>
        <begin position="126"/>
        <end position="137"/>
    </location>
</feature>
<feature type="compositionally biased region" description="Basic and acidic residues" evidence="1">
    <location>
        <begin position="147"/>
        <end position="166"/>
    </location>
</feature>
<dbReference type="PANTHER" id="PTHR11161">
    <property type="entry name" value="O-ACYLTRANSFERASE"/>
    <property type="match status" value="1"/>
</dbReference>
<keyword evidence="5" id="KW-1185">Reference proteome</keyword>
<gene>
    <name evidence="6" type="primary">LOC127748911</name>
</gene>
<reference evidence="6" key="1">
    <citation type="submission" date="2025-08" db="UniProtKB">
        <authorList>
            <consortium name="RefSeq"/>
        </authorList>
    </citation>
    <scope>IDENTIFICATION</scope>
    <source>
        <tissue evidence="6">Whole organism</tissue>
    </source>
</reference>
<dbReference type="Proteomes" id="UP000504606">
    <property type="component" value="Unplaced"/>
</dbReference>
<dbReference type="InterPro" id="IPR052728">
    <property type="entry name" value="O2_lipid_transport_reg"/>
</dbReference>
<proteinExistence type="predicted"/>
<feature type="compositionally biased region" description="Acidic residues" evidence="1">
    <location>
        <begin position="175"/>
        <end position="239"/>
    </location>
</feature>
<dbReference type="PANTHER" id="PTHR11161:SF4">
    <property type="entry name" value="DROP DEAD"/>
    <property type="match status" value="1"/>
</dbReference>
<feature type="compositionally biased region" description="Basic and acidic residues" evidence="1">
    <location>
        <begin position="55"/>
        <end position="83"/>
    </location>
</feature>
<feature type="compositionally biased region" description="Acidic residues" evidence="1">
    <location>
        <begin position="246"/>
        <end position="275"/>
    </location>
</feature>
<feature type="transmembrane region" description="Helical" evidence="2">
    <location>
        <begin position="1249"/>
        <end position="1268"/>
    </location>
</feature>
<dbReference type="CDD" id="cd22249">
    <property type="entry name" value="UDM1_RNF168_RNF169-like"/>
    <property type="match status" value="1"/>
</dbReference>
<evidence type="ECO:0000256" key="3">
    <source>
        <dbReference type="SAM" id="SignalP"/>
    </source>
</evidence>
<organism evidence="5 6">
    <name type="scientific">Frankliniella occidentalis</name>
    <name type="common">Western flower thrips</name>
    <name type="synonym">Euthrips occidentalis</name>
    <dbReference type="NCBI Taxonomy" id="133901"/>
    <lineage>
        <taxon>Eukaryota</taxon>
        <taxon>Metazoa</taxon>
        <taxon>Ecdysozoa</taxon>
        <taxon>Arthropoda</taxon>
        <taxon>Hexapoda</taxon>
        <taxon>Insecta</taxon>
        <taxon>Pterygota</taxon>
        <taxon>Neoptera</taxon>
        <taxon>Paraneoptera</taxon>
        <taxon>Thysanoptera</taxon>
        <taxon>Terebrantia</taxon>
        <taxon>Thripoidea</taxon>
        <taxon>Thripidae</taxon>
        <taxon>Frankliniella</taxon>
    </lineage>
</organism>
<dbReference type="SMART" id="SM00703">
    <property type="entry name" value="NRF"/>
    <property type="match status" value="1"/>
</dbReference>
<feature type="compositionally biased region" description="Basic and acidic residues" evidence="1">
    <location>
        <begin position="276"/>
        <end position="460"/>
    </location>
</feature>